<protein>
    <submittedName>
        <fullName evidence="5">RNA exonuclease 5</fullName>
    </submittedName>
</protein>
<evidence type="ECO:0000313" key="6">
    <source>
        <dbReference type="Proteomes" id="UP000440578"/>
    </source>
</evidence>
<evidence type="ECO:0000313" key="5">
    <source>
        <dbReference type="EMBL" id="KAF0287555.1"/>
    </source>
</evidence>
<feature type="region of interest" description="Disordered" evidence="3">
    <location>
        <begin position="68"/>
        <end position="124"/>
    </location>
</feature>
<dbReference type="InterPro" id="IPR036397">
    <property type="entry name" value="RNaseH_sf"/>
</dbReference>
<dbReference type="InterPro" id="IPR047021">
    <property type="entry name" value="REXO1/3/4-like"/>
</dbReference>
<dbReference type="GO" id="GO:0005634">
    <property type="term" value="C:nucleus"/>
    <property type="evidence" value="ECO:0007669"/>
    <property type="project" value="TreeGrafter"/>
</dbReference>
<dbReference type="EMBL" id="VIIS01002181">
    <property type="protein sequence ID" value="KAF0287555.1"/>
    <property type="molecule type" value="Genomic_DNA"/>
</dbReference>
<dbReference type="PANTHER" id="PTHR12801:SF82">
    <property type="entry name" value="RNA EXONUCLEASE 5"/>
    <property type="match status" value="1"/>
</dbReference>
<gene>
    <name evidence="5" type="primary">REXO5</name>
    <name evidence="5" type="ORF">FJT64_014048</name>
</gene>
<feature type="region of interest" description="Disordered" evidence="3">
    <location>
        <begin position="1"/>
        <end position="56"/>
    </location>
</feature>
<feature type="compositionally biased region" description="Polar residues" evidence="3">
    <location>
        <begin position="41"/>
        <end position="50"/>
    </location>
</feature>
<feature type="domain" description="Exonuclease" evidence="4">
    <location>
        <begin position="253"/>
        <end position="376"/>
    </location>
</feature>
<reference evidence="5 6" key="1">
    <citation type="submission" date="2019-07" db="EMBL/GenBank/DDBJ databases">
        <title>Draft genome assembly of a fouling barnacle, Amphibalanus amphitrite (Darwin, 1854): The first reference genome for Thecostraca.</title>
        <authorList>
            <person name="Kim W."/>
        </authorList>
    </citation>
    <scope>NUCLEOTIDE SEQUENCE [LARGE SCALE GENOMIC DNA]</scope>
    <source>
        <strain evidence="5">SNU_AA5</strain>
        <tissue evidence="5">Soma without cirri and trophi</tissue>
    </source>
</reference>
<sequence length="600" mass="65151">MRSPGVSAAADTCGGPAQSEEQSQGASSAAADHSAHSAESTQAAPSSRALSRQERKRKKLQALLELVVRNDSAKAAASDAGETAVPSKKVRRKPQQTERLAADTTSAEREDQDQQKDQDQDQAGAAAADYRLLRQTLRKKRRKQRVPEFRLSCTGDHASLLMAAHSRTPIFLRDVQTLLLNAVWGDSESPGAGAPLPRTLPEPAAVGRTALLLDISQLMDEGYPLPGAGQYSKQFAGFVPTKDKYKPVTDQSPMYSIDCEMCVTRSGSELTSISVLDESEQLVYGTLVKPDNPILDYVTRYSGITAERLEMMHPYIIDTSVIFNVTGVRHRKTKLSLLSYMFLGETIQNDVTGHDATEDALAALRLVQRKLARGYTYGDAAQGGYVPCMNGSGPEPEDDSALPAAVNMDGYYTSLLGRVQEVGVTTSIVASGPGADIYRVACEATSHPSLSLDHVPSNRQVRRGPQSLHQVPSHPSLSLHQVTSHPSLSLNHVPSNRQACDRAGRLVSSADLTLCHMELRDRLHWSWPAGRRRRHLARLDKRLRRLYRAAPERCLITVVCAGAGGQTGDVENGVCLTAVKLSDDEVARSSAENDDTDDHS</sequence>
<dbReference type="SMART" id="SM00479">
    <property type="entry name" value="EXOIII"/>
    <property type="match status" value="1"/>
</dbReference>
<comment type="caution">
    <text evidence="5">The sequence shown here is derived from an EMBL/GenBank/DDBJ whole genome shotgun (WGS) entry which is preliminary data.</text>
</comment>
<keyword evidence="2" id="KW-0378">Hydrolase</keyword>
<dbReference type="InterPro" id="IPR013520">
    <property type="entry name" value="Ribonucl_H"/>
</dbReference>
<evidence type="ECO:0000256" key="2">
    <source>
        <dbReference type="ARBA" id="ARBA00022801"/>
    </source>
</evidence>
<dbReference type="PANTHER" id="PTHR12801">
    <property type="entry name" value="RNA EXONUCLEASE REXO1 / RECO3 FAMILY MEMBER-RELATED"/>
    <property type="match status" value="1"/>
</dbReference>
<dbReference type="Gene3D" id="3.30.420.10">
    <property type="entry name" value="Ribonuclease H-like superfamily/Ribonuclease H"/>
    <property type="match status" value="2"/>
</dbReference>
<dbReference type="Proteomes" id="UP000440578">
    <property type="component" value="Unassembled WGS sequence"/>
</dbReference>
<evidence type="ECO:0000256" key="3">
    <source>
        <dbReference type="SAM" id="MobiDB-lite"/>
    </source>
</evidence>
<feature type="compositionally biased region" description="Low complexity" evidence="3">
    <location>
        <begin position="17"/>
        <end position="40"/>
    </location>
</feature>
<proteinExistence type="predicted"/>
<dbReference type="SUPFAM" id="SSF53098">
    <property type="entry name" value="Ribonuclease H-like"/>
    <property type="match status" value="1"/>
</dbReference>
<dbReference type="GO" id="GO:0004527">
    <property type="term" value="F:exonuclease activity"/>
    <property type="evidence" value="ECO:0007669"/>
    <property type="project" value="UniProtKB-KW"/>
</dbReference>
<name>A0A6A4V1S0_AMPAM</name>
<dbReference type="InterPro" id="IPR012337">
    <property type="entry name" value="RNaseH-like_sf"/>
</dbReference>
<keyword evidence="6" id="KW-1185">Reference proteome</keyword>
<evidence type="ECO:0000259" key="4">
    <source>
        <dbReference type="SMART" id="SM00479"/>
    </source>
</evidence>
<dbReference type="OrthoDB" id="3996471at2759"/>
<dbReference type="AlphaFoldDB" id="A0A6A4V1S0"/>
<organism evidence="5 6">
    <name type="scientific">Amphibalanus amphitrite</name>
    <name type="common">Striped barnacle</name>
    <name type="synonym">Balanus amphitrite</name>
    <dbReference type="NCBI Taxonomy" id="1232801"/>
    <lineage>
        <taxon>Eukaryota</taxon>
        <taxon>Metazoa</taxon>
        <taxon>Ecdysozoa</taxon>
        <taxon>Arthropoda</taxon>
        <taxon>Crustacea</taxon>
        <taxon>Multicrustacea</taxon>
        <taxon>Cirripedia</taxon>
        <taxon>Thoracica</taxon>
        <taxon>Thoracicalcarea</taxon>
        <taxon>Balanomorpha</taxon>
        <taxon>Balanoidea</taxon>
        <taxon>Balanidae</taxon>
        <taxon>Amphibalaninae</taxon>
        <taxon>Amphibalanus</taxon>
    </lineage>
</organism>
<feature type="compositionally biased region" description="Basic and acidic residues" evidence="3">
    <location>
        <begin position="106"/>
        <end position="119"/>
    </location>
</feature>
<dbReference type="GO" id="GO:0003676">
    <property type="term" value="F:nucleic acid binding"/>
    <property type="evidence" value="ECO:0007669"/>
    <property type="project" value="InterPro"/>
</dbReference>
<keyword evidence="1" id="KW-0540">Nuclease</keyword>
<accession>A0A6A4V1S0</accession>
<keyword evidence="5" id="KW-0269">Exonuclease</keyword>
<evidence type="ECO:0000256" key="1">
    <source>
        <dbReference type="ARBA" id="ARBA00022722"/>
    </source>
</evidence>